<keyword evidence="3" id="KW-0121">Carboxypeptidase</keyword>
<protein>
    <submittedName>
        <fullName evidence="3">Zinc carboxypeptidase</fullName>
    </submittedName>
</protein>
<name>A0A3L9YVX5_9FLAO</name>
<reference evidence="3 4" key="1">
    <citation type="submission" date="2018-10" db="EMBL/GenBank/DDBJ databases">
        <title>Genomic Encyclopedia of Archaeal and Bacterial Type Strains, Phase II (KMG-II): from individual species to whole genera.</title>
        <authorList>
            <person name="Goeker M."/>
        </authorList>
    </citation>
    <scope>NUCLEOTIDE SEQUENCE [LARGE SCALE GENOMIC DNA]</scope>
    <source>
        <strain evidence="3 4">DSM 23424</strain>
    </source>
</reference>
<comment type="caution">
    <text evidence="3">The sequence shown here is derived from an EMBL/GenBank/DDBJ whole genome shotgun (WGS) entry which is preliminary data.</text>
</comment>
<feature type="active site" description="Proton donor/acceptor" evidence="1">
    <location>
        <position position="242"/>
    </location>
</feature>
<dbReference type="Gene3D" id="3.40.630.10">
    <property type="entry name" value="Zn peptidases"/>
    <property type="match status" value="1"/>
</dbReference>
<dbReference type="Proteomes" id="UP000271339">
    <property type="component" value="Unassembled WGS sequence"/>
</dbReference>
<keyword evidence="3" id="KW-0645">Protease</keyword>
<dbReference type="SUPFAM" id="SSF53187">
    <property type="entry name" value="Zn-dependent exopeptidases"/>
    <property type="match status" value="1"/>
</dbReference>
<proteinExistence type="inferred from homology"/>
<keyword evidence="3" id="KW-0378">Hydrolase</keyword>
<evidence type="ECO:0000256" key="1">
    <source>
        <dbReference type="PROSITE-ProRule" id="PRU01379"/>
    </source>
</evidence>
<evidence type="ECO:0000313" key="4">
    <source>
        <dbReference type="Proteomes" id="UP000271339"/>
    </source>
</evidence>
<keyword evidence="4" id="KW-1185">Reference proteome</keyword>
<dbReference type="Pfam" id="PF00246">
    <property type="entry name" value="Peptidase_M14"/>
    <property type="match status" value="1"/>
</dbReference>
<dbReference type="CDD" id="cd06239">
    <property type="entry name" value="M14-like"/>
    <property type="match status" value="1"/>
</dbReference>
<dbReference type="PROSITE" id="PS52035">
    <property type="entry name" value="PEPTIDASE_M14"/>
    <property type="match status" value="1"/>
</dbReference>
<organism evidence="3 4">
    <name type="scientific">Ulvibacter antarcticus</name>
    <dbReference type="NCBI Taxonomy" id="442714"/>
    <lineage>
        <taxon>Bacteria</taxon>
        <taxon>Pseudomonadati</taxon>
        <taxon>Bacteroidota</taxon>
        <taxon>Flavobacteriia</taxon>
        <taxon>Flavobacteriales</taxon>
        <taxon>Flavobacteriaceae</taxon>
        <taxon>Ulvibacter</taxon>
    </lineage>
</organism>
<dbReference type="OrthoDB" id="1119199at2"/>
<dbReference type="GO" id="GO:0006508">
    <property type="term" value="P:proteolysis"/>
    <property type="evidence" value="ECO:0007669"/>
    <property type="project" value="InterPro"/>
</dbReference>
<sequence length="383" mass="44029">MNIVSWYTTYFEARISGRYITLNHILPILDSYKNSFEISVAGTSELGKNIPLIKIGNGKKRVLGWSQMHGNESTTTKAIFDFLKFIDQKEFFQKEIQAFLNEYTFFIIPILNPDGAKLYTRVNSNKIDLNRDAKDLSQKESKVIRKVFEEIKPDICLNLHDQRSIYGVDTGKSATVSFLAPSADAERSVTASRVTAMEHIVRMNQRLQRLIPKQIGRYDDGFNQNCIGDTFQMLNVPTILFEAGHYENDYNREVTREFIFYAYLELFGITNASEDEIDYKDYFKIPQNEDNFRDLILRNVGLVENGKPVDIVIHFSEVLEKNKIKFHAVIEGKTVNTSLKGHKEIDLKGERILINSHKNIDLGQNVTTIVKESDTSFVIFPLK</sequence>
<gene>
    <name evidence="3" type="ORF">BXY75_1350</name>
</gene>
<dbReference type="RefSeq" id="WP_121906919.1">
    <property type="nucleotide sequence ID" value="NZ_REFC01000012.1"/>
</dbReference>
<evidence type="ECO:0000313" key="3">
    <source>
        <dbReference type="EMBL" id="RMA64474.1"/>
    </source>
</evidence>
<dbReference type="InterPro" id="IPR000834">
    <property type="entry name" value="Peptidase_M14"/>
</dbReference>
<dbReference type="GO" id="GO:0004181">
    <property type="term" value="F:metallocarboxypeptidase activity"/>
    <property type="evidence" value="ECO:0007669"/>
    <property type="project" value="InterPro"/>
</dbReference>
<dbReference type="GO" id="GO:0008270">
    <property type="term" value="F:zinc ion binding"/>
    <property type="evidence" value="ECO:0007669"/>
    <property type="project" value="InterPro"/>
</dbReference>
<feature type="domain" description="Peptidase M14" evidence="2">
    <location>
        <begin position="6"/>
        <end position="266"/>
    </location>
</feature>
<comment type="similarity">
    <text evidence="1">Belongs to the peptidase M14 family.</text>
</comment>
<accession>A0A3L9YVX5</accession>
<evidence type="ECO:0000259" key="2">
    <source>
        <dbReference type="PROSITE" id="PS52035"/>
    </source>
</evidence>
<dbReference type="EMBL" id="REFC01000012">
    <property type="protein sequence ID" value="RMA64474.1"/>
    <property type="molecule type" value="Genomic_DNA"/>
</dbReference>
<dbReference type="AlphaFoldDB" id="A0A3L9YVX5"/>